<dbReference type="SUPFAM" id="SSF46626">
    <property type="entry name" value="Cytochrome c"/>
    <property type="match status" value="1"/>
</dbReference>
<dbReference type="OrthoDB" id="9797504at2"/>
<gene>
    <name evidence="9" type="primary">pedF</name>
    <name evidence="9" type="ORF">DZ860_02755</name>
</gene>
<dbReference type="AlphaFoldDB" id="A0A3A6REQ4"/>
<dbReference type="EMBL" id="QVMU01000001">
    <property type="protein sequence ID" value="RJX75612.1"/>
    <property type="molecule type" value="Genomic_DNA"/>
</dbReference>
<feature type="domain" description="Cytochrome c" evidence="8">
    <location>
        <begin position="62"/>
        <end position="144"/>
    </location>
</feature>
<dbReference type="Pfam" id="PF13442">
    <property type="entry name" value="Cytochrome_CBB3"/>
    <property type="match status" value="1"/>
</dbReference>
<evidence type="ECO:0000256" key="1">
    <source>
        <dbReference type="ARBA" id="ARBA00022448"/>
    </source>
</evidence>
<dbReference type="InterPro" id="IPR030991">
    <property type="entry name" value="c550_proteobact"/>
</dbReference>
<reference evidence="9 10" key="1">
    <citation type="submission" date="2018-08" db="EMBL/GenBank/DDBJ databases">
        <title>Vibrio isolated from the Eastern China Marginal Seas.</title>
        <authorList>
            <person name="Li Y."/>
        </authorList>
    </citation>
    <scope>NUCLEOTIDE SEQUENCE [LARGE SCALE GENOMIC DNA]</scope>
    <source>
        <strain evidence="9 10">BEI233</strain>
    </source>
</reference>
<dbReference type="Proteomes" id="UP000273252">
    <property type="component" value="Unassembled WGS sequence"/>
</dbReference>
<dbReference type="GO" id="GO:0009055">
    <property type="term" value="F:electron transfer activity"/>
    <property type="evidence" value="ECO:0007669"/>
    <property type="project" value="InterPro"/>
</dbReference>
<evidence type="ECO:0000256" key="5">
    <source>
        <dbReference type="ARBA" id="ARBA00023004"/>
    </source>
</evidence>
<dbReference type="RefSeq" id="WP_120029368.1">
    <property type="nucleotide sequence ID" value="NZ_QVMU01000001.1"/>
</dbReference>
<dbReference type="PANTHER" id="PTHR37823">
    <property type="entry name" value="CYTOCHROME C-553-LIKE"/>
    <property type="match status" value="1"/>
</dbReference>
<dbReference type="GO" id="GO:0020037">
    <property type="term" value="F:heme binding"/>
    <property type="evidence" value="ECO:0007669"/>
    <property type="project" value="InterPro"/>
</dbReference>
<evidence type="ECO:0000313" key="9">
    <source>
        <dbReference type="EMBL" id="RJX75612.1"/>
    </source>
</evidence>
<keyword evidence="2 6" id="KW-0349">Heme</keyword>
<evidence type="ECO:0000256" key="7">
    <source>
        <dbReference type="SAM" id="SignalP"/>
    </source>
</evidence>
<dbReference type="PANTHER" id="PTHR37823:SF4">
    <property type="entry name" value="MENAQUINOL-CYTOCHROME C REDUCTASE CYTOCHROME B_C SUBUNIT"/>
    <property type="match status" value="1"/>
</dbReference>
<evidence type="ECO:0000256" key="4">
    <source>
        <dbReference type="ARBA" id="ARBA00022982"/>
    </source>
</evidence>
<evidence type="ECO:0000256" key="3">
    <source>
        <dbReference type="ARBA" id="ARBA00022723"/>
    </source>
</evidence>
<feature type="chain" id="PRO_5017473694" evidence="7">
    <location>
        <begin position="26"/>
        <end position="147"/>
    </location>
</feature>
<comment type="caution">
    <text evidence="9">The sequence shown here is derived from an EMBL/GenBank/DDBJ whole genome shotgun (WGS) entry which is preliminary data.</text>
</comment>
<accession>A0A3A6REQ4</accession>
<proteinExistence type="predicted"/>
<dbReference type="InterPro" id="IPR036909">
    <property type="entry name" value="Cyt_c-like_dom_sf"/>
</dbReference>
<protein>
    <submittedName>
        <fullName evidence="9">Cytochrome c-550 PedF</fullName>
    </submittedName>
</protein>
<dbReference type="NCBIfam" id="TIGR04494">
    <property type="entry name" value="c550_PedF"/>
    <property type="match status" value="1"/>
</dbReference>
<dbReference type="InterPro" id="IPR009056">
    <property type="entry name" value="Cyt_c-like_dom"/>
</dbReference>
<keyword evidence="10" id="KW-1185">Reference proteome</keyword>
<dbReference type="GO" id="GO:0046872">
    <property type="term" value="F:metal ion binding"/>
    <property type="evidence" value="ECO:0007669"/>
    <property type="project" value="UniProtKB-KW"/>
</dbReference>
<dbReference type="PROSITE" id="PS51007">
    <property type="entry name" value="CYTC"/>
    <property type="match status" value="1"/>
</dbReference>
<evidence type="ECO:0000259" key="8">
    <source>
        <dbReference type="PROSITE" id="PS51007"/>
    </source>
</evidence>
<keyword evidence="3 6" id="KW-0479">Metal-binding</keyword>
<organism evidence="9 10">
    <name type="scientific">Vibrio sinensis</name>
    <dbReference type="NCBI Taxonomy" id="2302434"/>
    <lineage>
        <taxon>Bacteria</taxon>
        <taxon>Pseudomonadati</taxon>
        <taxon>Pseudomonadota</taxon>
        <taxon>Gammaproteobacteria</taxon>
        <taxon>Vibrionales</taxon>
        <taxon>Vibrionaceae</taxon>
        <taxon>Vibrio</taxon>
    </lineage>
</organism>
<sequence length="147" mass="16167">MKGTLTKGNCLLASLLLASSFNLYAHGAVTPQSIDTSELPQLGEEWLDENPYRQETGATMKNIIDLGASAYNQNCARCHGLEGISGGIAPDLRLLTPDFDGDEWYGYRVQNGAVRNGAVYMPKMTEHLSQEALWSIKTWLESISEDI</sequence>
<keyword evidence="1" id="KW-0813">Transport</keyword>
<dbReference type="InterPro" id="IPR051811">
    <property type="entry name" value="Cytochrome_c550/c551-like"/>
</dbReference>
<keyword evidence="4" id="KW-0249">Electron transport</keyword>
<name>A0A3A6REQ4_9VIBR</name>
<dbReference type="Gene3D" id="1.10.760.10">
    <property type="entry name" value="Cytochrome c-like domain"/>
    <property type="match status" value="1"/>
</dbReference>
<keyword evidence="7" id="KW-0732">Signal</keyword>
<feature type="signal peptide" evidence="7">
    <location>
        <begin position="1"/>
        <end position="25"/>
    </location>
</feature>
<evidence type="ECO:0000256" key="2">
    <source>
        <dbReference type="ARBA" id="ARBA00022617"/>
    </source>
</evidence>
<keyword evidence="5 6" id="KW-0408">Iron</keyword>
<evidence type="ECO:0000313" key="10">
    <source>
        <dbReference type="Proteomes" id="UP000273252"/>
    </source>
</evidence>
<evidence type="ECO:0000256" key="6">
    <source>
        <dbReference type="PROSITE-ProRule" id="PRU00433"/>
    </source>
</evidence>